<dbReference type="Proteomes" id="UP000763088">
    <property type="component" value="Unassembled WGS sequence"/>
</dbReference>
<dbReference type="NCBIfam" id="TIGR04409">
    <property type="entry name" value="LptC_YrbK"/>
    <property type="match status" value="1"/>
</dbReference>
<dbReference type="GO" id="GO:0015221">
    <property type="term" value="F:lipopolysaccharide transmembrane transporter activity"/>
    <property type="evidence" value="ECO:0007669"/>
    <property type="project" value="InterPro"/>
</dbReference>
<accession>A0A928BSB9</accession>
<protein>
    <submittedName>
        <fullName evidence="2">LPS export ABC transporter periplasmic protein LptC</fullName>
    </submittedName>
</protein>
<dbReference type="GO" id="GO:0005886">
    <property type="term" value="C:plasma membrane"/>
    <property type="evidence" value="ECO:0007669"/>
    <property type="project" value="InterPro"/>
</dbReference>
<evidence type="ECO:0000313" key="2">
    <source>
        <dbReference type="EMBL" id="MBE6265951.1"/>
    </source>
</evidence>
<feature type="compositionally biased region" description="Basic and acidic residues" evidence="1">
    <location>
        <begin position="181"/>
        <end position="204"/>
    </location>
</feature>
<organism evidence="2 3">
    <name type="scientific">Xylanibacter ruminicola</name>
    <name type="common">Prevotella ruminicola</name>
    <dbReference type="NCBI Taxonomy" id="839"/>
    <lineage>
        <taxon>Bacteria</taxon>
        <taxon>Pseudomonadati</taxon>
        <taxon>Bacteroidota</taxon>
        <taxon>Bacteroidia</taxon>
        <taxon>Bacteroidales</taxon>
        <taxon>Prevotellaceae</taxon>
        <taxon>Xylanibacter</taxon>
    </lineage>
</organism>
<dbReference type="InterPro" id="IPR026265">
    <property type="entry name" value="LptC"/>
</dbReference>
<feature type="region of interest" description="Disordered" evidence="1">
    <location>
        <begin position="174"/>
        <end position="224"/>
    </location>
</feature>
<name>A0A928BSB9_XYLRU</name>
<sequence length="224" mass="26080">MVCKVEGRIIAIAAFAAMILSGCNDVQEHTAPAIRDRDSASVMTSYGVNTLISDSGVIKYKIITERWDVNTIKNPSRWTFEKGVFFEQFDEKFHVQAYIQADTAWYFDQQKLWHLRGRVKIRNINGLLYESEELYWDGVRHELYSNVFSKVTTPERNMEGTYFLSDERMTHYTVSNSKGSFTREDMTGESKDEGKDKQEAKKDTVQTPQQPMRQQLQKHRRTGR</sequence>
<dbReference type="PROSITE" id="PS51257">
    <property type="entry name" value="PROKAR_LIPOPROTEIN"/>
    <property type="match status" value="1"/>
</dbReference>
<dbReference type="EMBL" id="SUYD01000006">
    <property type="protein sequence ID" value="MBE6265951.1"/>
    <property type="molecule type" value="Genomic_DNA"/>
</dbReference>
<evidence type="ECO:0000256" key="1">
    <source>
        <dbReference type="SAM" id="MobiDB-lite"/>
    </source>
</evidence>
<gene>
    <name evidence="2" type="primary">lptC</name>
    <name evidence="2" type="ORF">E7102_05725</name>
</gene>
<evidence type="ECO:0000313" key="3">
    <source>
        <dbReference type="Proteomes" id="UP000763088"/>
    </source>
</evidence>
<feature type="compositionally biased region" description="Low complexity" evidence="1">
    <location>
        <begin position="206"/>
        <end position="215"/>
    </location>
</feature>
<dbReference type="AlphaFoldDB" id="A0A928BSB9"/>
<reference evidence="2" key="1">
    <citation type="submission" date="2019-04" db="EMBL/GenBank/DDBJ databases">
        <title>Evolution of Biomass-Degrading Anaerobic Consortia Revealed by Metagenomics.</title>
        <authorList>
            <person name="Peng X."/>
        </authorList>
    </citation>
    <scope>NUCLEOTIDE SEQUENCE</scope>
    <source>
        <strain evidence="2">SIG141</strain>
    </source>
</reference>
<comment type="caution">
    <text evidence="2">The sequence shown here is derived from an EMBL/GenBank/DDBJ whole genome shotgun (WGS) entry which is preliminary data.</text>
</comment>
<proteinExistence type="predicted"/>